<keyword evidence="4" id="KW-0732">Signal</keyword>
<accession>A0ABT5YP96</accession>
<sequence length="139" mass="15192">MRRTLTLAAAIAMILVASHAVRAHAVCDRALEQPQRPPVVIGFSADSAELTQRERRRLERVVPDYLATPDLKLCIIAQADGQGDGQYNRRLAERRAEAVAAVLTQAGLSNKVILLDVGSADESGYHALERRILLLEAAR</sequence>
<protein>
    <submittedName>
        <fullName evidence="6">OmpA family protein</fullName>
    </submittedName>
</protein>
<dbReference type="Pfam" id="PF00691">
    <property type="entry name" value="OmpA"/>
    <property type="match status" value="1"/>
</dbReference>
<evidence type="ECO:0000256" key="4">
    <source>
        <dbReference type="SAM" id="SignalP"/>
    </source>
</evidence>
<keyword evidence="2 3" id="KW-0472">Membrane</keyword>
<gene>
    <name evidence="6" type="ORF">P2G67_12380</name>
</gene>
<feature type="domain" description="OmpA-like" evidence="5">
    <location>
        <begin position="30"/>
        <end position="139"/>
    </location>
</feature>
<evidence type="ECO:0000256" key="3">
    <source>
        <dbReference type="PROSITE-ProRule" id="PRU00473"/>
    </source>
</evidence>
<dbReference type="InterPro" id="IPR006665">
    <property type="entry name" value="OmpA-like"/>
</dbReference>
<dbReference type="SUPFAM" id="SSF103088">
    <property type="entry name" value="OmpA-like"/>
    <property type="match status" value="1"/>
</dbReference>
<dbReference type="PROSITE" id="PS51123">
    <property type="entry name" value="OMPA_2"/>
    <property type="match status" value="1"/>
</dbReference>
<dbReference type="Gene3D" id="3.30.1330.60">
    <property type="entry name" value="OmpA-like domain"/>
    <property type="match status" value="1"/>
</dbReference>
<evidence type="ECO:0000256" key="1">
    <source>
        <dbReference type="ARBA" id="ARBA00004370"/>
    </source>
</evidence>
<dbReference type="InterPro" id="IPR006664">
    <property type="entry name" value="OMP_bac"/>
</dbReference>
<feature type="chain" id="PRO_5046548090" evidence="4">
    <location>
        <begin position="26"/>
        <end position="139"/>
    </location>
</feature>
<evidence type="ECO:0000256" key="2">
    <source>
        <dbReference type="ARBA" id="ARBA00023136"/>
    </source>
</evidence>
<dbReference type="EMBL" id="JARHUD010000007">
    <property type="protein sequence ID" value="MDF2096773.1"/>
    <property type="molecule type" value="Genomic_DNA"/>
</dbReference>
<dbReference type="Proteomes" id="UP001215503">
    <property type="component" value="Unassembled WGS sequence"/>
</dbReference>
<evidence type="ECO:0000313" key="6">
    <source>
        <dbReference type="EMBL" id="MDF2096773.1"/>
    </source>
</evidence>
<comment type="subcellular location">
    <subcellularLocation>
        <location evidence="1">Membrane</location>
    </subcellularLocation>
</comment>
<evidence type="ECO:0000259" key="5">
    <source>
        <dbReference type="PROSITE" id="PS51123"/>
    </source>
</evidence>
<organism evidence="6 7">
    <name type="scientific">Aquibaculum arenosum</name>
    <dbReference type="NCBI Taxonomy" id="3032591"/>
    <lineage>
        <taxon>Bacteria</taxon>
        <taxon>Pseudomonadati</taxon>
        <taxon>Pseudomonadota</taxon>
        <taxon>Alphaproteobacteria</taxon>
        <taxon>Rhodospirillales</taxon>
        <taxon>Rhodovibrionaceae</taxon>
        <taxon>Aquibaculum</taxon>
    </lineage>
</organism>
<proteinExistence type="predicted"/>
<dbReference type="RefSeq" id="WP_275823532.1">
    <property type="nucleotide sequence ID" value="NZ_JARHUD010000007.1"/>
</dbReference>
<evidence type="ECO:0000313" key="7">
    <source>
        <dbReference type="Proteomes" id="UP001215503"/>
    </source>
</evidence>
<feature type="signal peptide" evidence="4">
    <location>
        <begin position="1"/>
        <end position="25"/>
    </location>
</feature>
<reference evidence="6 7" key="1">
    <citation type="submission" date="2023-03" db="EMBL/GenBank/DDBJ databases">
        <title>Fodinicurvata sp. CAU 1616 isolated from sea sendiment.</title>
        <authorList>
            <person name="Kim W."/>
        </authorList>
    </citation>
    <scope>NUCLEOTIDE SEQUENCE [LARGE SCALE GENOMIC DNA]</scope>
    <source>
        <strain evidence="6 7">CAU 1616</strain>
    </source>
</reference>
<dbReference type="PRINTS" id="PR01021">
    <property type="entry name" value="OMPADOMAIN"/>
</dbReference>
<comment type="caution">
    <text evidence="6">The sequence shown here is derived from an EMBL/GenBank/DDBJ whole genome shotgun (WGS) entry which is preliminary data.</text>
</comment>
<dbReference type="InterPro" id="IPR036737">
    <property type="entry name" value="OmpA-like_sf"/>
</dbReference>
<keyword evidence="7" id="KW-1185">Reference proteome</keyword>
<name>A0ABT5YP96_9PROT</name>